<evidence type="ECO:0000313" key="3">
    <source>
        <dbReference type="Proteomes" id="UP000789524"/>
    </source>
</evidence>
<comment type="caution">
    <text evidence="2">The sequence shown here is derived from an EMBL/GenBank/DDBJ whole genome shotgun (WGS) entry which is preliminary data.</text>
</comment>
<dbReference type="EMBL" id="CAKASE010000058">
    <property type="protein sequence ID" value="CAG9567430.1"/>
    <property type="molecule type" value="Genomic_DNA"/>
</dbReference>
<accession>A0A8J2QPE3</accession>
<dbReference type="AlphaFoldDB" id="A0A8J2QPE3"/>
<gene>
    <name evidence="2" type="ORF">DCHRY22_LOCUS7697</name>
</gene>
<evidence type="ECO:0000256" key="1">
    <source>
        <dbReference type="SAM" id="MobiDB-lite"/>
    </source>
</evidence>
<feature type="compositionally biased region" description="Polar residues" evidence="1">
    <location>
        <begin position="98"/>
        <end position="110"/>
    </location>
</feature>
<proteinExistence type="predicted"/>
<keyword evidence="3" id="KW-1185">Reference proteome</keyword>
<feature type="region of interest" description="Disordered" evidence="1">
    <location>
        <begin position="98"/>
        <end position="119"/>
    </location>
</feature>
<organism evidence="2 3">
    <name type="scientific">Danaus chrysippus</name>
    <name type="common">African queen</name>
    <dbReference type="NCBI Taxonomy" id="151541"/>
    <lineage>
        <taxon>Eukaryota</taxon>
        <taxon>Metazoa</taxon>
        <taxon>Ecdysozoa</taxon>
        <taxon>Arthropoda</taxon>
        <taxon>Hexapoda</taxon>
        <taxon>Insecta</taxon>
        <taxon>Pterygota</taxon>
        <taxon>Neoptera</taxon>
        <taxon>Endopterygota</taxon>
        <taxon>Lepidoptera</taxon>
        <taxon>Glossata</taxon>
        <taxon>Ditrysia</taxon>
        <taxon>Papilionoidea</taxon>
        <taxon>Nymphalidae</taxon>
        <taxon>Danainae</taxon>
        <taxon>Danaini</taxon>
        <taxon>Danaina</taxon>
        <taxon>Danaus</taxon>
        <taxon>Anosia</taxon>
    </lineage>
</organism>
<evidence type="ECO:0000313" key="2">
    <source>
        <dbReference type="EMBL" id="CAG9567430.1"/>
    </source>
</evidence>
<reference evidence="2" key="1">
    <citation type="submission" date="2021-09" db="EMBL/GenBank/DDBJ databases">
        <authorList>
            <person name="Martin H S."/>
        </authorList>
    </citation>
    <scope>NUCLEOTIDE SEQUENCE</scope>
</reference>
<protein>
    <submittedName>
        <fullName evidence="2">(African queen) hypothetical protein</fullName>
    </submittedName>
</protein>
<name>A0A8J2QPE3_9NEOP</name>
<dbReference type="Proteomes" id="UP000789524">
    <property type="component" value="Unassembled WGS sequence"/>
</dbReference>
<sequence length="119" mass="13215">MHVKFAFQSWSGNVQEALITTELALAIRSEVSKKDLFQNQENLIAFNSTKACLKYGRRIYLSSVDWSKAGKGSVLRGGLKAIASRFVERDGDVSAGTHTVTSSDWVSNDHQIPHDSTYH</sequence>